<name>A0A4U8T9M1_9HELI</name>
<evidence type="ECO:0000313" key="1">
    <source>
        <dbReference type="EMBL" id="TLD95858.1"/>
    </source>
</evidence>
<reference evidence="1 2" key="2">
    <citation type="journal article" date="2016" name="Infect. Immun.">
        <title>Helicobacter saguini, a Novel Helicobacter Isolated from Cotton-Top Tamarins with Ulcerative Colitis, Has Proinflammatory Properties and Induces Typhlocolitis and Dysplasia in Gnotobiotic IL-10-/- Mice.</title>
        <authorList>
            <person name="Shen Z."/>
            <person name="Mannion A."/>
            <person name="Whary M.T."/>
            <person name="Muthupalani S."/>
            <person name="Sheh A."/>
            <person name="Feng Y."/>
            <person name="Gong G."/>
            <person name="Vandamme P."/>
            <person name="Holcombe H.R."/>
            <person name="Paster B.J."/>
            <person name="Fox J.G."/>
        </authorList>
    </citation>
    <scope>NUCLEOTIDE SEQUENCE [LARGE SCALE GENOMIC DNA]</scope>
    <source>
        <strain evidence="1 2">MIT 97-6194</strain>
    </source>
</reference>
<gene>
    <name evidence="1" type="ORF">LS64_000355</name>
</gene>
<keyword evidence="2" id="KW-1185">Reference proteome</keyword>
<proteinExistence type="predicted"/>
<reference evidence="1 2" key="1">
    <citation type="journal article" date="2014" name="Genome Announc.">
        <title>Draft genome sequences of eight enterohepatic helicobacter species isolated from both laboratory and wild rodents.</title>
        <authorList>
            <person name="Sheh A."/>
            <person name="Shen Z."/>
            <person name="Fox J.G."/>
        </authorList>
    </citation>
    <scope>NUCLEOTIDE SEQUENCE [LARGE SCALE GENOMIC DNA]</scope>
    <source>
        <strain evidence="1 2">MIT 97-6194</strain>
    </source>
</reference>
<comment type="caution">
    <text evidence="1">The sequence shown here is derived from an EMBL/GenBank/DDBJ whole genome shotgun (WGS) entry which is preliminary data.</text>
</comment>
<dbReference type="RefSeq" id="WP_052062367.1">
    <property type="nucleotide sequence ID" value="NZ_JRMP02000001.1"/>
</dbReference>
<organism evidence="1 2">
    <name type="scientific">Helicobacter saguini</name>
    <dbReference type="NCBI Taxonomy" id="1548018"/>
    <lineage>
        <taxon>Bacteria</taxon>
        <taxon>Pseudomonadati</taxon>
        <taxon>Campylobacterota</taxon>
        <taxon>Epsilonproteobacteria</taxon>
        <taxon>Campylobacterales</taxon>
        <taxon>Helicobacteraceae</taxon>
        <taxon>Helicobacter</taxon>
    </lineage>
</organism>
<sequence>MQMLKEPVFLNDINELKAHKEKLKAFLESIFSQSPKDAFRRGKGQWLWIKNENAKKILYFDKEMQKIQGLSTLLRYHKLAKFINDMIVYRLKPRDFIKKLRRFLSKTHSN</sequence>
<dbReference type="AlphaFoldDB" id="A0A4U8T9M1"/>
<dbReference type="EMBL" id="JRMP02000001">
    <property type="protein sequence ID" value="TLD95858.1"/>
    <property type="molecule type" value="Genomic_DNA"/>
</dbReference>
<dbReference type="Proteomes" id="UP000029714">
    <property type="component" value="Unassembled WGS sequence"/>
</dbReference>
<protein>
    <submittedName>
        <fullName evidence="1">Uncharacterized protein</fullName>
    </submittedName>
</protein>
<accession>A0A4U8T9M1</accession>
<evidence type="ECO:0000313" key="2">
    <source>
        <dbReference type="Proteomes" id="UP000029714"/>
    </source>
</evidence>